<feature type="binding site" evidence="2">
    <location>
        <position position="159"/>
    </location>
    <ligand>
        <name>Mn(2+)</name>
        <dbReference type="ChEBI" id="CHEBI:29035"/>
        <label>2</label>
    </ligand>
</feature>
<dbReference type="NCBIfam" id="TIGR01891">
    <property type="entry name" value="amidohydrolases"/>
    <property type="match status" value="1"/>
</dbReference>
<evidence type="ECO:0000313" key="6">
    <source>
        <dbReference type="Proteomes" id="UP000264036"/>
    </source>
</evidence>
<dbReference type="InterPro" id="IPR017439">
    <property type="entry name" value="Amidohydrolase"/>
</dbReference>
<dbReference type="PIRSF" id="PIRSF005962">
    <property type="entry name" value="Pept_M20D_amidohydro"/>
    <property type="match status" value="1"/>
</dbReference>
<keyword evidence="2" id="KW-0479">Metal-binding</keyword>
<dbReference type="InterPro" id="IPR002933">
    <property type="entry name" value="Peptidase_M20"/>
</dbReference>
<feature type="binding site" evidence="2">
    <location>
        <position position="433"/>
    </location>
    <ligand>
        <name>Mn(2+)</name>
        <dbReference type="ChEBI" id="CHEBI:29035"/>
        <label>2</label>
    </ligand>
</feature>
<feature type="signal peptide" evidence="3">
    <location>
        <begin position="1"/>
        <end position="35"/>
    </location>
</feature>
<dbReference type="AlphaFoldDB" id="A0A356LFC8"/>
<name>A0A356LFC8_9BURK</name>
<dbReference type="Pfam" id="PF07687">
    <property type="entry name" value="M20_dimer"/>
    <property type="match status" value="1"/>
</dbReference>
<organism evidence="5 6">
    <name type="scientific">Advenella kashmirensis</name>
    <dbReference type="NCBI Taxonomy" id="310575"/>
    <lineage>
        <taxon>Bacteria</taxon>
        <taxon>Pseudomonadati</taxon>
        <taxon>Pseudomonadota</taxon>
        <taxon>Betaproteobacteria</taxon>
        <taxon>Burkholderiales</taxon>
        <taxon>Alcaligenaceae</taxon>
    </lineage>
</organism>
<dbReference type="GO" id="GO:0046872">
    <property type="term" value="F:metal ion binding"/>
    <property type="evidence" value="ECO:0007669"/>
    <property type="project" value="UniProtKB-KW"/>
</dbReference>
<feature type="binding site" evidence="2">
    <location>
        <position position="195"/>
    </location>
    <ligand>
        <name>Mn(2+)</name>
        <dbReference type="ChEBI" id="CHEBI:29035"/>
        <label>2</label>
    </ligand>
</feature>
<reference evidence="5 6" key="1">
    <citation type="journal article" date="2018" name="Nat. Biotechnol.">
        <title>A standardized bacterial taxonomy based on genome phylogeny substantially revises the tree of life.</title>
        <authorList>
            <person name="Parks D.H."/>
            <person name="Chuvochina M."/>
            <person name="Waite D.W."/>
            <person name="Rinke C."/>
            <person name="Skarshewski A."/>
            <person name="Chaumeil P.A."/>
            <person name="Hugenholtz P."/>
        </authorList>
    </citation>
    <scope>NUCLEOTIDE SEQUENCE [LARGE SCALE GENOMIC DNA]</scope>
    <source>
        <strain evidence="5">UBA10707</strain>
    </source>
</reference>
<gene>
    <name evidence="5" type="ORF">DD666_09430</name>
</gene>
<evidence type="ECO:0000256" key="3">
    <source>
        <dbReference type="SAM" id="SignalP"/>
    </source>
</evidence>
<keyword evidence="2" id="KW-0464">Manganese</keyword>
<evidence type="ECO:0000256" key="1">
    <source>
        <dbReference type="ARBA" id="ARBA00022801"/>
    </source>
</evidence>
<dbReference type="InterPro" id="IPR036264">
    <property type="entry name" value="Bact_exopeptidase_dim_dom"/>
</dbReference>
<dbReference type="PANTHER" id="PTHR11014">
    <property type="entry name" value="PEPTIDASE M20 FAMILY MEMBER"/>
    <property type="match status" value="1"/>
</dbReference>
<dbReference type="GO" id="GO:0019877">
    <property type="term" value="P:diaminopimelate biosynthetic process"/>
    <property type="evidence" value="ECO:0007669"/>
    <property type="project" value="UniProtKB-ARBA"/>
</dbReference>
<sequence length="462" mass="49386">MNIPATKKCKKLRLSIAAALCLGTPLLPGTAAAVAAGSDAQKVAPPSALSAKIDSKASDIENKLIAWRRDIHEHPELGNQEKRTAKLVADHLRSLGMDVKTGVAVTGVVGVLKGGKPGPVVALRADMDALPVKEQVDVPFASKATGTFLGKPVDVMHACGHDTHTAMLMATAEVLASMKDELPGTVKFIFQPAEETPADFEPDGTNTWGAKQMIAEGVMDNPKVDAVFGLHVSSSYEAGKLYWRSGPAMAAADQFWVDVKGRQTHGARPWQGVDPIVVGSQIVMGLQTIISRQSNIALEPAVITVGTFHAGNRMNIVPEDAAMTGTIRTYDEGMKKDIHQRIKHTAESIATSANASAKVKVVELYNAVVNPPDFTEKMGPTLRRVAGEGNYDLQPKSSASEDFSFYQQKAPGMFFYLGVTPKGTELSKAAPNHSPHFYVDESAMITGVRAMSNLAVDFLSMK</sequence>
<dbReference type="GO" id="GO:0050118">
    <property type="term" value="F:N-acetyldiaminopimelate deacetylase activity"/>
    <property type="evidence" value="ECO:0007669"/>
    <property type="project" value="UniProtKB-ARBA"/>
</dbReference>
<keyword evidence="3" id="KW-0732">Signal</keyword>
<feature type="chain" id="PRO_5016561020" evidence="3">
    <location>
        <begin position="36"/>
        <end position="462"/>
    </location>
</feature>
<feature type="domain" description="Peptidase M20 dimerisation" evidence="4">
    <location>
        <begin position="254"/>
        <end position="348"/>
    </location>
</feature>
<dbReference type="SUPFAM" id="SSF55031">
    <property type="entry name" value="Bacterial exopeptidase dimerisation domain"/>
    <property type="match status" value="1"/>
</dbReference>
<dbReference type="Proteomes" id="UP000264036">
    <property type="component" value="Unassembled WGS sequence"/>
</dbReference>
<evidence type="ECO:0000259" key="4">
    <source>
        <dbReference type="Pfam" id="PF07687"/>
    </source>
</evidence>
<feature type="binding site" evidence="2">
    <location>
        <position position="231"/>
    </location>
    <ligand>
        <name>Mn(2+)</name>
        <dbReference type="ChEBI" id="CHEBI:29035"/>
        <label>2</label>
    </ligand>
</feature>
<dbReference type="SUPFAM" id="SSF53187">
    <property type="entry name" value="Zn-dependent exopeptidases"/>
    <property type="match status" value="1"/>
</dbReference>
<dbReference type="FunFam" id="3.30.70.360:FF:000001">
    <property type="entry name" value="N-acetyldiaminopimelate deacetylase"/>
    <property type="match status" value="1"/>
</dbReference>
<dbReference type="PANTHER" id="PTHR11014:SF63">
    <property type="entry name" value="METALLOPEPTIDASE, PUTATIVE (AFU_ORTHOLOGUE AFUA_6G09600)-RELATED"/>
    <property type="match status" value="1"/>
</dbReference>
<dbReference type="Gene3D" id="3.40.630.10">
    <property type="entry name" value="Zn peptidases"/>
    <property type="match status" value="1"/>
</dbReference>
<proteinExistence type="predicted"/>
<feature type="binding site" evidence="2">
    <location>
        <position position="161"/>
    </location>
    <ligand>
        <name>Mn(2+)</name>
        <dbReference type="ChEBI" id="CHEBI:29035"/>
        <label>2</label>
    </ligand>
</feature>
<keyword evidence="1 5" id="KW-0378">Hydrolase</keyword>
<dbReference type="Pfam" id="PF01546">
    <property type="entry name" value="Peptidase_M20"/>
    <property type="match status" value="1"/>
</dbReference>
<comment type="caution">
    <text evidence="5">The sequence shown here is derived from an EMBL/GenBank/DDBJ whole genome shotgun (WGS) entry which is preliminary data.</text>
</comment>
<accession>A0A356LFC8</accession>
<protein>
    <submittedName>
        <fullName evidence="5">Amidohydrolase</fullName>
    </submittedName>
</protein>
<dbReference type="EMBL" id="DOEK01000025">
    <property type="protein sequence ID" value="HBP29622.1"/>
    <property type="molecule type" value="Genomic_DNA"/>
</dbReference>
<dbReference type="InterPro" id="IPR011650">
    <property type="entry name" value="Peptidase_M20_dimer"/>
</dbReference>
<evidence type="ECO:0000256" key="2">
    <source>
        <dbReference type="PIRSR" id="PIRSR005962-1"/>
    </source>
</evidence>
<dbReference type="Gene3D" id="3.30.70.360">
    <property type="match status" value="1"/>
</dbReference>
<comment type="cofactor">
    <cofactor evidence="2">
        <name>Mn(2+)</name>
        <dbReference type="ChEBI" id="CHEBI:29035"/>
    </cofactor>
    <text evidence="2">The Mn(2+) ion enhances activity.</text>
</comment>
<evidence type="ECO:0000313" key="5">
    <source>
        <dbReference type="EMBL" id="HBP29622.1"/>
    </source>
</evidence>